<feature type="non-terminal residue" evidence="4">
    <location>
        <position position="1"/>
    </location>
</feature>
<dbReference type="InterPro" id="IPR052728">
    <property type="entry name" value="O2_lipid_transport_reg"/>
</dbReference>
<sequence>AASSLSLAALLLLLPLLAAAAGGEVSYNSFWRRLDSFRPVADAADGGVSRPTLEAAARLLSADGASLRQAALEALETFVRAEQAAASFAVASDGNESISACANHTVTLLMALSKGEGWALKFLDSDAKPPAALAYGARLWLGNYDQCMAVGRSDPIEIYGAADEHRSDPLPIRGSYCLLAAAETGGSGRPAGGLESSALRLGLCWPDSCSPAQINNLTQLLLSPLQKLLPANRSLLVLPQATQCHQPRAQLPWTRAAVFMTCLLSLFGGFMLLGTAFDLVRTYRLSWRSLCRSRKQLLVNEDEEADAETATADGISAAAADGGGHLVNGIANGGHETASSFSAIAADRLPLPLRLLLCFSVLTNARKIADVSHSEGTLTCVHGLRFLSMSWVILGHTYYFAFGSLNNMGQLYAGWQNDWTFQVIANATVSVDSFFVLSGLLSTYLFFRELQRMGGGLRKINWLMFYVHRYWRLTPPYLLVMATYVSLFQYVYEGPMYPQAPAAIDPQCPTDWWKNALYINNLFSAESGAGCMGWSWYLANDMQFYIVSPLLFCLLAIKPALGVGVTSALLLASVTAMGIHSTVNGLAVGFFGIAQEFSGIYIKPWFRATPYLVGVLSGYLLHRLKERRWRPNRLLVALLWLVAAGVALSIVYGLYDVDGGRVKLSQNVASLYNAVYRPLWAAAVAWVTIACVTGNGGWVNSLLSQPLFAPLSRLTYCAYLVHPVVMLAYYLSRRQAMVWDNFSVIHAFLGNCALAYMAAFVASLMFEAPLIGLERVLRGR</sequence>
<feature type="signal peptide" evidence="2">
    <location>
        <begin position="1"/>
        <end position="20"/>
    </location>
</feature>
<keyword evidence="1" id="KW-0472">Membrane</keyword>
<evidence type="ECO:0000259" key="3">
    <source>
        <dbReference type="SMART" id="SM00703"/>
    </source>
</evidence>
<organism evidence="4 5">
    <name type="scientific">Macrostomum lignano</name>
    <dbReference type="NCBI Taxonomy" id="282301"/>
    <lineage>
        <taxon>Eukaryota</taxon>
        <taxon>Metazoa</taxon>
        <taxon>Spiralia</taxon>
        <taxon>Lophotrochozoa</taxon>
        <taxon>Platyhelminthes</taxon>
        <taxon>Rhabditophora</taxon>
        <taxon>Macrostomorpha</taxon>
        <taxon>Macrostomida</taxon>
        <taxon>Macrostomidae</taxon>
        <taxon>Macrostomum</taxon>
    </lineage>
</organism>
<dbReference type="Proteomes" id="UP000215902">
    <property type="component" value="Unassembled WGS sequence"/>
</dbReference>
<evidence type="ECO:0000313" key="4">
    <source>
        <dbReference type="EMBL" id="PAA63578.1"/>
    </source>
</evidence>
<feature type="transmembrane region" description="Helical" evidence="1">
    <location>
        <begin position="605"/>
        <end position="622"/>
    </location>
</feature>
<protein>
    <recommendedName>
        <fullName evidence="3">Nose resistant-to-fluoxetine protein N-terminal domain-containing protein</fullName>
    </recommendedName>
</protein>
<dbReference type="InterPro" id="IPR002656">
    <property type="entry name" value="Acyl_transf_3_dom"/>
</dbReference>
<feature type="domain" description="Nose resistant-to-fluoxetine protein N-terminal" evidence="3">
    <location>
        <begin position="98"/>
        <end position="234"/>
    </location>
</feature>
<evidence type="ECO:0000313" key="5">
    <source>
        <dbReference type="Proteomes" id="UP000215902"/>
    </source>
</evidence>
<dbReference type="EMBL" id="NIVC01001831">
    <property type="protein sequence ID" value="PAA63578.1"/>
    <property type="molecule type" value="Genomic_DNA"/>
</dbReference>
<feature type="transmembrane region" description="Helical" evidence="1">
    <location>
        <begin position="711"/>
        <end position="732"/>
    </location>
</feature>
<dbReference type="InterPro" id="IPR006621">
    <property type="entry name" value="Nose-resist-to-fluoxetine_N"/>
</dbReference>
<dbReference type="SMART" id="SM00703">
    <property type="entry name" value="NRF"/>
    <property type="match status" value="1"/>
</dbReference>
<keyword evidence="1" id="KW-1133">Transmembrane helix</keyword>
<dbReference type="GO" id="GO:0016747">
    <property type="term" value="F:acyltransferase activity, transferring groups other than amino-acyl groups"/>
    <property type="evidence" value="ECO:0007669"/>
    <property type="project" value="InterPro"/>
</dbReference>
<keyword evidence="5" id="KW-1185">Reference proteome</keyword>
<reference evidence="4 5" key="1">
    <citation type="submission" date="2017-06" db="EMBL/GenBank/DDBJ databases">
        <title>A platform for efficient transgenesis in Macrostomum lignano, a flatworm model organism for stem cell research.</title>
        <authorList>
            <person name="Berezikov E."/>
        </authorList>
    </citation>
    <scope>NUCLEOTIDE SEQUENCE [LARGE SCALE GENOMIC DNA]</scope>
    <source>
        <strain evidence="4">DV1</strain>
        <tissue evidence="4">Whole organism</tissue>
    </source>
</reference>
<keyword evidence="2" id="KW-0732">Signal</keyword>
<gene>
    <name evidence="4" type="ORF">BOX15_Mlig026498g1</name>
</gene>
<dbReference type="PANTHER" id="PTHR11161">
    <property type="entry name" value="O-ACYLTRANSFERASE"/>
    <property type="match status" value="1"/>
</dbReference>
<dbReference type="Pfam" id="PF20146">
    <property type="entry name" value="NRF"/>
    <property type="match status" value="1"/>
</dbReference>
<feature type="transmembrane region" description="Helical" evidence="1">
    <location>
        <begin position="542"/>
        <end position="561"/>
    </location>
</feature>
<feature type="transmembrane region" description="Helical" evidence="1">
    <location>
        <begin position="568"/>
        <end position="593"/>
    </location>
</feature>
<keyword evidence="1" id="KW-0812">Transmembrane</keyword>
<name>A0A267EQ03_9PLAT</name>
<accession>A0A267EQ03</accession>
<feature type="chain" id="PRO_5013215695" description="Nose resistant-to-fluoxetine protein N-terminal domain-containing protein" evidence="2">
    <location>
        <begin position="21"/>
        <end position="780"/>
    </location>
</feature>
<comment type="caution">
    <text evidence="4">The sequence shown here is derived from an EMBL/GenBank/DDBJ whole genome shotgun (WGS) entry which is preliminary data.</text>
</comment>
<dbReference type="Pfam" id="PF01757">
    <property type="entry name" value="Acyl_transf_3"/>
    <property type="match status" value="1"/>
</dbReference>
<dbReference type="PANTHER" id="PTHR11161:SF69">
    <property type="entry name" value="NOSE RESISTANT TO FLUOXETINE PROTEIN 6-LIKE PROTEIN"/>
    <property type="match status" value="1"/>
</dbReference>
<feature type="transmembrane region" description="Helical" evidence="1">
    <location>
        <begin position="473"/>
        <end position="492"/>
    </location>
</feature>
<proteinExistence type="predicted"/>
<evidence type="ECO:0000256" key="2">
    <source>
        <dbReference type="SAM" id="SignalP"/>
    </source>
</evidence>
<feature type="transmembrane region" description="Helical" evidence="1">
    <location>
        <begin position="634"/>
        <end position="655"/>
    </location>
</feature>
<feature type="transmembrane region" description="Helical" evidence="1">
    <location>
        <begin position="421"/>
        <end position="447"/>
    </location>
</feature>
<evidence type="ECO:0000256" key="1">
    <source>
        <dbReference type="SAM" id="Phobius"/>
    </source>
</evidence>
<dbReference type="OrthoDB" id="207378at2759"/>
<feature type="transmembrane region" description="Helical" evidence="1">
    <location>
        <begin position="256"/>
        <end position="280"/>
    </location>
</feature>
<dbReference type="AlphaFoldDB" id="A0A267EQ03"/>
<feature type="transmembrane region" description="Helical" evidence="1">
    <location>
        <begin position="744"/>
        <end position="766"/>
    </location>
</feature>